<reference evidence="1" key="1">
    <citation type="submission" date="2020-04" db="EMBL/GenBank/DDBJ databases">
        <authorList>
            <person name="Chiriac C."/>
            <person name="Salcher M."/>
            <person name="Ghai R."/>
            <person name="Kavagutti S V."/>
        </authorList>
    </citation>
    <scope>NUCLEOTIDE SEQUENCE</scope>
</reference>
<name>A0A6J5NHD9_9CAUD</name>
<accession>A0A6J5NHD9</accession>
<dbReference type="EMBL" id="LR796667">
    <property type="protein sequence ID" value="CAB4158132.1"/>
    <property type="molecule type" value="Genomic_DNA"/>
</dbReference>
<proteinExistence type="predicted"/>
<sequence length="73" mass="7913">MKEIVDRLKKPTPKFWKKIQKIGMFAAALSVALSSAPFAVPAGVLWALGSAGTITTILSQLTIEDKVKEKDLD</sequence>
<gene>
    <name evidence="1" type="ORF">UFOVP695_20</name>
</gene>
<evidence type="ECO:0000313" key="1">
    <source>
        <dbReference type="EMBL" id="CAB4158132.1"/>
    </source>
</evidence>
<organism evidence="1">
    <name type="scientific">uncultured Caudovirales phage</name>
    <dbReference type="NCBI Taxonomy" id="2100421"/>
    <lineage>
        <taxon>Viruses</taxon>
        <taxon>Duplodnaviria</taxon>
        <taxon>Heunggongvirae</taxon>
        <taxon>Uroviricota</taxon>
        <taxon>Caudoviricetes</taxon>
        <taxon>Peduoviridae</taxon>
        <taxon>Maltschvirus</taxon>
        <taxon>Maltschvirus maltsch</taxon>
    </lineage>
</organism>
<protein>
    <submittedName>
        <fullName evidence="1">Uncharacterized protein</fullName>
    </submittedName>
</protein>